<dbReference type="GO" id="GO:0016829">
    <property type="term" value="F:lyase activity"/>
    <property type="evidence" value="ECO:0007669"/>
    <property type="project" value="UniProtKB-KW"/>
</dbReference>
<dbReference type="InterPro" id="IPR048332">
    <property type="entry name" value="GD_AH_C"/>
</dbReference>
<reference evidence="5 6" key="1">
    <citation type="submission" date="2016-11" db="EMBL/GenBank/DDBJ databases">
        <authorList>
            <person name="Jaros S."/>
            <person name="Januszkiewicz K."/>
            <person name="Wedrychowicz H."/>
        </authorList>
    </citation>
    <scope>NUCLEOTIDE SEQUENCE [LARGE SCALE GENOMIC DNA]</scope>
    <source>
        <strain evidence="5 6">CGMCC 1.10681</strain>
    </source>
</reference>
<dbReference type="Pfam" id="PF20629">
    <property type="entry name" value="GD_AH_C"/>
    <property type="match status" value="1"/>
</dbReference>
<evidence type="ECO:0000313" key="5">
    <source>
        <dbReference type="EMBL" id="SHN26877.1"/>
    </source>
</evidence>
<accession>A0A1M7Q8Y4</accession>
<dbReference type="EMBL" id="FRCZ01000006">
    <property type="protein sequence ID" value="SHN26877.1"/>
    <property type="molecule type" value="Genomic_DNA"/>
</dbReference>
<dbReference type="PANTHER" id="PTHR30536:SF5">
    <property type="entry name" value="ALTRONATE DEHYDRATASE"/>
    <property type="match status" value="1"/>
</dbReference>
<protein>
    <submittedName>
        <fullName evidence="5">D-galactarate dehydratase / Altronate hydrolase, C terminus</fullName>
    </submittedName>
</protein>
<name>A0A1M7Q8Y4_9BACI</name>
<evidence type="ECO:0000313" key="6">
    <source>
        <dbReference type="Proteomes" id="UP000184184"/>
    </source>
</evidence>
<feature type="domain" description="D-galactarate/Altronate dehydratase C-terminal" evidence="4">
    <location>
        <begin position="192"/>
        <end position="309"/>
    </location>
</feature>
<dbReference type="InterPro" id="IPR007392">
    <property type="entry name" value="GD_AH_second"/>
</dbReference>
<dbReference type="RefSeq" id="WP_073202571.1">
    <property type="nucleotide sequence ID" value="NZ_FRCZ01000006.1"/>
</dbReference>
<dbReference type="AlphaFoldDB" id="A0A1M7Q8Y4"/>
<evidence type="ECO:0000259" key="3">
    <source>
        <dbReference type="Pfam" id="PF04295"/>
    </source>
</evidence>
<keyword evidence="5" id="KW-0378">Hydrolase</keyword>
<evidence type="ECO:0000256" key="2">
    <source>
        <dbReference type="ARBA" id="ARBA00023239"/>
    </source>
</evidence>
<dbReference type="GO" id="GO:0019698">
    <property type="term" value="P:D-galacturonate catabolic process"/>
    <property type="evidence" value="ECO:0007669"/>
    <property type="project" value="TreeGrafter"/>
</dbReference>
<gene>
    <name evidence="5" type="ORF">SAMN05216179_2907</name>
</gene>
<keyword evidence="6" id="KW-1185">Reference proteome</keyword>
<evidence type="ECO:0000259" key="4">
    <source>
        <dbReference type="Pfam" id="PF20629"/>
    </source>
</evidence>
<dbReference type="Pfam" id="PF04295">
    <property type="entry name" value="GD_AH_second"/>
    <property type="match status" value="1"/>
</dbReference>
<keyword evidence="2" id="KW-0456">Lyase</keyword>
<dbReference type="OrthoDB" id="9804574at2"/>
<dbReference type="GO" id="GO:0016787">
    <property type="term" value="F:hydrolase activity"/>
    <property type="evidence" value="ECO:0007669"/>
    <property type="project" value="UniProtKB-KW"/>
</dbReference>
<feature type="domain" description="D-galactarate/Altronate dehydratase second" evidence="3">
    <location>
        <begin position="5"/>
        <end position="132"/>
    </location>
</feature>
<dbReference type="STRING" id="1027249.SAMN05216179_2907"/>
<evidence type="ECO:0000256" key="1">
    <source>
        <dbReference type="ARBA" id="ARBA00010986"/>
    </source>
</evidence>
<sequence>MALKGYIRENGQVGIRNKLLILPSVLCSSSTSAQIADALPNVVSIANQAGCAQVGDDLTQTERTLMGFGLNPNVGGVLIVGLGCEGVNPLGLANKVAESKKLVDYLVIQQVGGTTNTIEKGIEEANKMVNAIDEPKRNVDLSDICLGIVIDNSIEESKLIVLSKVIEVLSDSIGVVIIPKRHQSYFSDAKELVYGKTVTEKGIYYTASELGNVALMTGMVASGAQTIIHFTEDGDPAGSSISPVIKCSVNEDIFEIFWEHIDLDISAPLAQNNESLISSQLLSVVTNTINGIDTKSEMLELNDFAIHRILPTF</sequence>
<organism evidence="5 6">
    <name type="scientific">Gracilibacillus kekensis</name>
    <dbReference type="NCBI Taxonomy" id="1027249"/>
    <lineage>
        <taxon>Bacteria</taxon>
        <taxon>Bacillati</taxon>
        <taxon>Bacillota</taxon>
        <taxon>Bacilli</taxon>
        <taxon>Bacillales</taxon>
        <taxon>Bacillaceae</taxon>
        <taxon>Gracilibacillus</taxon>
    </lineage>
</organism>
<dbReference type="Proteomes" id="UP000184184">
    <property type="component" value="Unassembled WGS sequence"/>
</dbReference>
<dbReference type="PANTHER" id="PTHR30536">
    <property type="entry name" value="ALTRONATE/GALACTARATE DEHYDRATASE"/>
    <property type="match status" value="1"/>
</dbReference>
<proteinExistence type="inferred from homology"/>
<comment type="similarity">
    <text evidence="1">Belongs to the UxaA family.</text>
</comment>
<dbReference type="InterPro" id="IPR052172">
    <property type="entry name" value="UxaA_altronate/galactarate_dh"/>
</dbReference>